<dbReference type="AlphaFoldDB" id="A0A2P0QJI5"/>
<evidence type="ECO:0000313" key="2">
    <source>
        <dbReference type="EMBL" id="ART90595.1"/>
    </source>
</evidence>
<reference evidence="2" key="1">
    <citation type="submission" date="2016-12" db="EMBL/GenBank/DDBJ databases">
        <title>Arsenic respiratory pathways in the anoxic pelagic waters of the Pacific Ocean.</title>
        <authorList>
            <person name="Saunders J.K."/>
            <person name="Fuchsman C.A."/>
            <person name="McKay C."/>
            <person name="Rocap G."/>
        </authorList>
    </citation>
    <scope>NUCLEOTIDE SEQUENCE</scope>
</reference>
<organism evidence="2">
    <name type="scientific">uncultured Pseudomonadota bacterium</name>
    <dbReference type="NCBI Taxonomy" id="153809"/>
    <lineage>
        <taxon>Bacteria</taxon>
        <taxon>Pseudomonadati</taxon>
        <taxon>Pseudomonadota</taxon>
        <taxon>environmental samples</taxon>
    </lineage>
</organism>
<dbReference type="EMBL" id="KY400106">
    <property type="protein sequence ID" value="ART90595.1"/>
    <property type="molecule type" value="Genomic_DNA"/>
</dbReference>
<sequence length="246" mass="27111">MEWMMPWKSFISLSLLLIVGAAPIQAAKYKTIKGGVKNGGTVSGRIIFEGTAPSPVELKVNKDNDACGTNRPSEELLVDKNGGIANAVVSIIGVKKGKKWNLPKKFKYDQKNCRFIPHVMLVRPSAGGKVMNSDAVGHNFHTVSKGIYNINKKIKPNASMKVKKKKIKKSGTIRVKCDLHTWMGGWWIVAKTPYTKLTDGTGNFSIDDIPPGTYQLKVWQEKLGEVEQALVIKSGETQEITVKMSL</sequence>
<keyword evidence="2" id="KW-0121">Carboxypeptidase</keyword>
<dbReference type="Pfam" id="PF14686">
    <property type="entry name" value="fn3_3"/>
    <property type="match status" value="1"/>
</dbReference>
<dbReference type="GO" id="GO:0004180">
    <property type="term" value="F:carboxypeptidase activity"/>
    <property type="evidence" value="ECO:0007669"/>
    <property type="project" value="UniProtKB-KW"/>
</dbReference>
<feature type="domain" description="Rhamnogalacturonan lyase" evidence="1">
    <location>
        <begin position="194"/>
        <end position="239"/>
    </location>
</feature>
<accession>A0A2P0QJI5</accession>
<proteinExistence type="predicted"/>
<evidence type="ECO:0000259" key="1">
    <source>
        <dbReference type="Pfam" id="PF14686"/>
    </source>
</evidence>
<protein>
    <submittedName>
        <fullName evidence="2">Carboxypeptidase regulatory-like domain protein</fullName>
    </submittedName>
</protein>
<dbReference type="InterPro" id="IPR029413">
    <property type="entry name" value="RG-lyase_II"/>
</dbReference>
<keyword evidence="2" id="KW-0645">Protease</keyword>
<dbReference type="Gene3D" id="2.60.40.1120">
    <property type="entry name" value="Carboxypeptidase-like, regulatory domain"/>
    <property type="match status" value="1"/>
</dbReference>
<name>A0A2P0QJI5_9PROT</name>
<dbReference type="InterPro" id="IPR008972">
    <property type="entry name" value="Cupredoxin"/>
</dbReference>
<dbReference type="SUPFAM" id="SSF117074">
    <property type="entry name" value="Hypothetical protein PA1324"/>
    <property type="match status" value="1"/>
</dbReference>
<dbReference type="SUPFAM" id="SSF49503">
    <property type="entry name" value="Cupredoxins"/>
    <property type="match status" value="1"/>
</dbReference>
<keyword evidence="2" id="KW-0378">Hydrolase</keyword>